<name>Q21RE6_ALBFT</name>
<dbReference type="EMBL" id="CP000267">
    <property type="protein sequence ID" value="ABD71657.1"/>
    <property type="molecule type" value="Genomic_DNA"/>
</dbReference>
<dbReference type="HOGENOM" id="CLU_1353746_0_0_4"/>
<organism evidence="1 2">
    <name type="scientific">Albidiferax ferrireducens (strain ATCC BAA-621 / DSM 15236 / T118)</name>
    <name type="common">Rhodoferax ferrireducens</name>
    <dbReference type="NCBI Taxonomy" id="338969"/>
    <lineage>
        <taxon>Bacteria</taxon>
        <taxon>Pseudomonadati</taxon>
        <taxon>Pseudomonadota</taxon>
        <taxon>Betaproteobacteria</taxon>
        <taxon>Burkholderiales</taxon>
        <taxon>Comamonadaceae</taxon>
        <taxon>Rhodoferax</taxon>
    </lineage>
</organism>
<dbReference type="Proteomes" id="UP000008332">
    <property type="component" value="Chromosome"/>
</dbReference>
<proteinExistence type="predicted"/>
<dbReference type="KEGG" id="rfr:Rfer_3958"/>
<reference evidence="2" key="1">
    <citation type="submission" date="2006-02" db="EMBL/GenBank/DDBJ databases">
        <title>Complete sequence of chromosome of Rhodoferax ferrireducens DSM 15236.</title>
        <authorList>
            <person name="Copeland A."/>
            <person name="Lucas S."/>
            <person name="Lapidus A."/>
            <person name="Barry K."/>
            <person name="Detter J.C."/>
            <person name="Glavina del Rio T."/>
            <person name="Hammon N."/>
            <person name="Israni S."/>
            <person name="Pitluck S."/>
            <person name="Brettin T."/>
            <person name="Bruce D."/>
            <person name="Han C."/>
            <person name="Tapia R."/>
            <person name="Gilna P."/>
            <person name="Kiss H."/>
            <person name="Schmutz J."/>
            <person name="Larimer F."/>
            <person name="Land M."/>
            <person name="Kyrpides N."/>
            <person name="Ivanova N."/>
            <person name="Richardson P."/>
        </authorList>
    </citation>
    <scope>NUCLEOTIDE SEQUENCE [LARGE SCALE GENOMIC DNA]</scope>
    <source>
        <strain evidence="2">ATCC BAA-621 / DSM 15236 / T118</strain>
    </source>
</reference>
<dbReference type="AlphaFoldDB" id="Q21RE6"/>
<gene>
    <name evidence="1" type="ordered locus">Rfer_3958</name>
</gene>
<evidence type="ECO:0000313" key="1">
    <source>
        <dbReference type="EMBL" id="ABD71657.1"/>
    </source>
</evidence>
<evidence type="ECO:0008006" key="3">
    <source>
        <dbReference type="Google" id="ProtNLM"/>
    </source>
</evidence>
<protein>
    <recommendedName>
        <fullName evidence="3">Lipoprotein</fullName>
    </recommendedName>
</protein>
<accession>Q21RE6</accession>
<evidence type="ECO:0000313" key="2">
    <source>
        <dbReference type="Proteomes" id="UP000008332"/>
    </source>
</evidence>
<keyword evidence="2" id="KW-1185">Reference proteome</keyword>
<sequence>MNNQVLTRRATLITLTSAVGLLAACANGYRYRDRSGRYVPVPVANFKLQRASVRWQDNPGFFVSIGVVAYGGVSSAAMREATKPTSPQARQATSDMNLIRNLFKEELSATLKDRLKNSGVEEGVDQLIVVTPVSGHQTGAETVMSLRTVVLDMASKEKWQYDVGVTSGPLVLGPQNNKPTNQYVHDYVSTIISVFKDGRLID</sequence>